<dbReference type="InterPro" id="IPR023811">
    <property type="entry name" value="CHP04076"/>
</dbReference>
<dbReference type="OrthoDB" id="1711134at2"/>
<dbReference type="AlphaFoldDB" id="A0A1M6JFH9"/>
<reference evidence="1 2" key="1">
    <citation type="submission" date="2016-11" db="EMBL/GenBank/DDBJ databases">
        <authorList>
            <person name="Jaros S."/>
            <person name="Januszkiewicz K."/>
            <person name="Wedrychowicz H."/>
        </authorList>
    </citation>
    <scope>NUCLEOTIDE SEQUENCE [LARGE SCALE GENOMIC DNA]</scope>
    <source>
        <strain evidence="1 2">DSM 15929</strain>
    </source>
</reference>
<dbReference type="EMBL" id="FRAC01000006">
    <property type="protein sequence ID" value="SHJ45410.1"/>
    <property type="molecule type" value="Genomic_DNA"/>
</dbReference>
<gene>
    <name evidence="1" type="ORF">SAMN02745136_00061</name>
</gene>
<keyword evidence="2" id="KW-1185">Reference proteome</keyword>
<sequence length="88" mass="9749">MEHSKVKLTITASACRCGYHRKGDEFLVEDICPPLCHELWNSIYPSVYTLLNGGILDYGNGKSRCFDAKCPDGGRVCIHGETVGDKEE</sequence>
<accession>A0A1M6JFH9</accession>
<evidence type="ECO:0000313" key="2">
    <source>
        <dbReference type="Proteomes" id="UP000184386"/>
    </source>
</evidence>
<name>A0A1M6JFH9_9FIRM</name>
<dbReference type="RefSeq" id="WP_073271674.1">
    <property type="nucleotide sequence ID" value="NZ_FRAC01000006.1"/>
</dbReference>
<dbReference type="STRING" id="1121322.SAMN02745136_00061"/>
<evidence type="ECO:0000313" key="1">
    <source>
        <dbReference type="EMBL" id="SHJ45410.1"/>
    </source>
</evidence>
<dbReference type="Proteomes" id="UP000184386">
    <property type="component" value="Unassembled WGS sequence"/>
</dbReference>
<proteinExistence type="predicted"/>
<protein>
    <submittedName>
        <fullName evidence="1">TIGR04076 family protein</fullName>
    </submittedName>
</protein>
<organism evidence="1 2">
    <name type="scientific">Anaerocolumna jejuensis DSM 15929</name>
    <dbReference type="NCBI Taxonomy" id="1121322"/>
    <lineage>
        <taxon>Bacteria</taxon>
        <taxon>Bacillati</taxon>
        <taxon>Bacillota</taxon>
        <taxon>Clostridia</taxon>
        <taxon>Lachnospirales</taxon>
        <taxon>Lachnospiraceae</taxon>
        <taxon>Anaerocolumna</taxon>
    </lineage>
</organism>
<dbReference type="NCBIfam" id="TIGR04076">
    <property type="entry name" value="TIGR04076 family protein"/>
    <property type="match status" value="1"/>
</dbReference>